<evidence type="ECO:0000256" key="2">
    <source>
        <dbReference type="ARBA" id="ARBA00013263"/>
    </source>
</evidence>
<evidence type="ECO:0000256" key="1">
    <source>
        <dbReference type="ARBA" id="ARBA00001953"/>
    </source>
</evidence>
<dbReference type="InterPro" id="IPR034733">
    <property type="entry name" value="AcCoA_carboxyl_beta"/>
</dbReference>
<feature type="domain" description="Lipoyl-binding" evidence="8">
    <location>
        <begin position="456"/>
        <end position="534"/>
    </location>
</feature>
<feature type="domain" description="Biotin carboxylation" evidence="10">
    <location>
        <begin position="1"/>
        <end position="453"/>
    </location>
</feature>
<dbReference type="EC" id="6.3.4.14" evidence="2"/>
<organism evidence="12 13">
    <name type="scientific">Saccharopolyspora griseoalba</name>
    <dbReference type="NCBI Taxonomy" id="1431848"/>
    <lineage>
        <taxon>Bacteria</taxon>
        <taxon>Bacillati</taxon>
        <taxon>Actinomycetota</taxon>
        <taxon>Actinomycetes</taxon>
        <taxon>Pseudonocardiales</taxon>
        <taxon>Pseudonocardiaceae</taxon>
        <taxon>Saccharopolyspora</taxon>
    </lineage>
</organism>
<evidence type="ECO:0000256" key="6">
    <source>
        <dbReference type="ARBA" id="ARBA00023267"/>
    </source>
</evidence>
<proteinExistence type="predicted"/>
<dbReference type="EMBL" id="JBHTCJ010000004">
    <property type="protein sequence ID" value="MFC7341861.1"/>
    <property type="molecule type" value="Genomic_DNA"/>
</dbReference>
<dbReference type="InterPro" id="IPR005479">
    <property type="entry name" value="CPAse_ATP-bd"/>
</dbReference>
<dbReference type="GO" id="GO:0016740">
    <property type="term" value="F:transferase activity"/>
    <property type="evidence" value="ECO:0007669"/>
    <property type="project" value="UniProtKB-KW"/>
</dbReference>
<dbReference type="PROSITE" id="PS00867">
    <property type="entry name" value="CPSASE_2"/>
    <property type="match status" value="1"/>
</dbReference>
<dbReference type="CDD" id="cd06850">
    <property type="entry name" value="biotinyl_domain"/>
    <property type="match status" value="1"/>
</dbReference>
<dbReference type="Gene3D" id="3.30.1490.20">
    <property type="entry name" value="ATP-grasp fold, A domain"/>
    <property type="match status" value="1"/>
</dbReference>
<dbReference type="InterPro" id="IPR011761">
    <property type="entry name" value="ATP-grasp"/>
</dbReference>
<evidence type="ECO:0000256" key="5">
    <source>
        <dbReference type="ARBA" id="ARBA00022840"/>
    </source>
</evidence>
<evidence type="ECO:0000313" key="13">
    <source>
        <dbReference type="Proteomes" id="UP001596504"/>
    </source>
</evidence>
<dbReference type="Pfam" id="PF00364">
    <property type="entry name" value="Biotin_lipoyl"/>
    <property type="match status" value="1"/>
</dbReference>
<dbReference type="InterPro" id="IPR029045">
    <property type="entry name" value="ClpP/crotonase-like_dom_sf"/>
</dbReference>
<reference evidence="13" key="1">
    <citation type="journal article" date="2019" name="Int. J. Syst. Evol. Microbiol.">
        <title>The Global Catalogue of Microorganisms (GCM) 10K type strain sequencing project: providing services to taxonomists for standard genome sequencing and annotation.</title>
        <authorList>
            <consortium name="The Broad Institute Genomics Platform"/>
            <consortium name="The Broad Institute Genome Sequencing Center for Infectious Disease"/>
            <person name="Wu L."/>
            <person name="Ma J."/>
        </authorList>
    </citation>
    <scope>NUCLEOTIDE SEQUENCE [LARGE SCALE GENOMIC DNA]</scope>
    <source>
        <strain evidence="13">WLHS5</strain>
    </source>
</reference>
<keyword evidence="4 7" id="KW-0547">Nucleotide-binding</keyword>
<dbReference type="InterPro" id="IPR011053">
    <property type="entry name" value="Single_hybrid_motif"/>
</dbReference>
<evidence type="ECO:0000259" key="10">
    <source>
        <dbReference type="PROSITE" id="PS50979"/>
    </source>
</evidence>
<evidence type="ECO:0000259" key="11">
    <source>
        <dbReference type="PROSITE" id="PS50989"/>
    </source>
</evidence>
<dbReference type="RefSeq" id="WP_380667146.1">
    <property type="nucleotide sequence ID" value="NZ_JBHTCJ010000004.1"/>
</dbReference>
<dbReference type="PANTHER" id="PTHR18866">
    <property type="entry name" value="CARBOXYLASE:PYRUVATE/ACETYL-COA/PROPIONYL-COA CARBOXYLASE"/>
    <property type="match status" value="1"/>
</dbReference>
<sequence length="1067" mass="113306">MSSVLIANRGEIAVRIQRAAAGLGLGTVAVYAPEDRDAPHVRRADAAHALDGQGAAAYLDAERIAAIGRRAGCSLVHPGYGFLSENPGFAELCGKEGLVFAGPSPELLELFGDKVRSRELARRHGVPVPRATSRATTVEEARAFFADLPAGSGVVVKAVSGGGGRGIRAVFEESELPEAFERCRSEAERAFGDGSVYVEQLFRSVRHVEVQVLGDGRGDLIHLWDRECTIQRRHQKLIEIAPSPGVPRQVRQDLIESALTLARATDYASLGTFEFLVEESGAFHFIEANPRLQVEHTVTEEVTGIDLVAAQIEVARGASLPELGLSQQDVPEPRGFAVQARVNAESIGADGSARPATGTATTFEPPSGPGVRVDTHGRTGFAADGRFDSLLAKVIAHRPRGEFASAAAQAEAALGEFAIAGVDTNLPFLRAVLNHPEFRAGKFTTTFVEDRAGELVPDEGSAGCEDSLRAPFAGTAVSVEVAAGDEVAAGQQLVVLEAMKMEHVLTAPVSGSVSEIRVAEGETVAEDEELIRLSADGGTETAAPQEVPVNLEEIRPDLAAVRERHEIGLDAARPQAVERRRGVGHRTARENVEDLCDAGTFTEYGALAIAAQRRRRSLEDLVANTPADGMVTGIGEVNGELFGARRGRCVVMSYDYTVLAGTQGLLNHRKTDRMLELAERQRMPVVLFAEGGGGRPGDTDTTSASGLDVTTFAAMGRLSGKVPTIGIAAGRCFAGNAALLGCCDVIIATRDSTIGMAGPAMIEGGGLGSFRPEEVGPVTTQAPNGVIDVLVDDEAEAVRVAQAYLSYFQGDRDDWDCADQRVLRHAIPENRVRAYDVREVVRGLADTGSVLELRRDFGVGVITALVRVEGRPMGLVANNPKHLGGAIDSEAADKTARFLQLCDAHGLPVLSLCDTPGFMVGPEAEKDAGVRHFSRLFVTGANLGVPVFCVVLRKGYGLGAQAMAGGHFRAPVATAAWPTGEIGAMGLEGAVRLGYRRELEAIADPDQRRARFDELLAEAYDKGKAVNAAAVFELDDVIDPADTRSWITTTATTNGDRTTHRGFIDTW</sequence>
<evidence type="ECO:0000259" key="8">
    <source>
        <dbReference type="PROSITE" id="PS50968"/>
    </source>
</evidence>
<dbReference type="InterPro" id="IPR001882">
    <property type="entry name" value="Biotin_BS"/>
</dbReference>
<comment type="caution">
    <text evidence="12">The sequence shown here is derived from an EMBL/GenBank/DDBJ whole genome shotgun (WGS) entry which is preliminary data.</text>
</comment>
<dbReference type="InterPro" id="IPR016185">
    <property type="entry name" value="PreATP-grasp_dom_sf"/>
</dbReference>
<keyword evidence="13" id="KW-1185">Reference proteome</keyword>
<keyword evidence="5 7" id="KW-0067">ATP-binding</keyword>
<comment type="cofactor">
    <cofactor evidence="1">
        <name>biotin</name>
        <dbReference type="ChEBI" id="CHEBI:57586"/>
    </cofactor>
</comment>
<keyword evidence="12" id="KW-0808">Transferase</keyword>
<keyword evidence="3" id="KW-0436">Ligase</keyword>
<dbReference type="SUPFAM" id="SSF52096">
    <property type="entry name" value="ClpP/crotonase"/>
    <property type="match status" value="2"/>
</dbReference>
<dbReference type="Gene3D" id="3.40.50.20">
    <property type="match status" value="1"/>
</dbReference>
<dbReference type="InterPro" id="IPR050856">
    <property type="entry name" value="Biotin_carboxylase_complex"/>
</dbReference>
<dbReference type="PANTHER" id="PTHR18866:SF33">
    <property type="entry name" value="METHYLCROTONOYL-COA CARBOXYLASE SUBUNIT ALPHA, MITOCHONDRIAL-RELATED"/>
    <property type="match status" value="1"/>
</dbReference>
<dbReference type="Pfam" id="PF00289">
    <property type="entry name" value="Biotin_carb_N"/>
    <property type="match status" value="1"/>
</dbReference>
<dbReference type="Gene3D" id="3.30.470.20">
    <property type="entry name" value="ATP-grasp fold, B domain"/>
    <property type="match status" value="1"/>
</dbReference>
<dbReference type="Gene3D" id="3.90.226.10">
    <property type="entry name" value="2-enoyl-CoA Hydratase, Chain A, domain 1"/>
    <property type="match status" value="2"/>
</dbReference>
<dbReference type="PROSITE" id="PS50989">
    <property type="entry name" value="COA_CT_CTER"/>
    <property type="match status" value="1"/>
</dbReference>
<dbReference type="SMART" id="SM00878">
    <property type="entry name" value="Biotin_carb_C"/>
    <property type="match status" value="1"/>
</dbReference>
<dbReference type="Pfam" id="PF02785">
    <property type="entry name" value="Biotin_carb_C"/>
    <property type="match status" value="1"/>
</dbReference>
<dbReference type="Pfam" id="PF02786">
    <property type="entry name" value="CPSase_L_D2"/>
    <property type="match status" value="1"/>
</dbReference>
<evidence type="ECO:0000256" key="4">
    <source>
        <dbReference type="ARBA" id="ARBA00022741"/>
    </source>
</evidence>
<dbReference type="PROSITE" id="PS50968">
    <property type="entry name" value="BIOTINYL_LIPOYL"/>
    <property type="match status" value="1"/>
</dbReference>
<accession>A0ABW2LJZ6</accession>
<evidence type="ECO:0000313" key="12">
    <source>
        <dbReference type="EMBL" id="MFC7341861.1"/>
    </source>
</evidence>
<dbReference type="InterPro" id="IPR011764">
    <property type="entry name" value="Biotin_carboxylation_dom"/>
</dbReference>
<evidence type="ECO:0000259" key="9">
    <source>
        <dbReference type="PROSITE" id="PS50975"/>
    </source>
</evidence>
<dbReference type="SUPFAM" id="SSF56059">
    <property type="entry name" value="Glutathione synthetase ATP-binding domain-like"/>
    <property type="match status" value="1"/>
</dbReference>
<dbReference type="InterPro" id="IPR011763">
    <property type="entry name" value="COA_CT_C"/>
</dbReference>
<dbReference type="InterPro" id="IPR013815">
    <property type="entry name" value="ATP_grasp_subdomain_1"/>
</dbReference>
<dbReference type="Gene3D" id="2.40.50.100">
    <property type="match status" value="1"/>
</dbReference>
<dbReference type="PROSITE" id="PS00188">
    <property type="entry name" value="BIOTIN"/>
    <property type="match status" value="1"/>
</dbReference>
<dbReference type="Pfam" id="PF01039">
    <property type="entry name" value="Carboxyl_trans"/>
    <property type="match status" value="1"/>
</dbReference>
<feature type="domain" description="CoA carboxyltransferase C-terminal" evidence="11">
    <location>
        <begin position="814"/>
        <end position="1067"/>
    </location>
</feature>
<dbReference type="Proteomes" id="UP001596504">
    <property type="component" value="Unassembled WGS sequence"/>
</dbReference>
<gene>
    <name evidence="12" type="ORF">ACFQRI_10590</name>
</gene>
<feature type="domain" description="ATP-grasp" evidence="9">
    <location>
        <begin position="118"/>
        <end position="316"/>
    </location>
</feature>
<dbReference type="SUPFAM" id="SSF52440">
    <property type="entry name" value="PreATP-grasp domain"/>
    <property type="match status" value="1"/>
</dbReference>
<dbReference type="SUPFAM" id="SSF51246">
    <property type="entry name" value="Rudiment single hybrid motif"/>
    <property type="match status" value="1"/>
</dbReference>
<keyword evidence="6" id="KW-0092">Biotin</keyword>
<evidence type="ECO:0000256" key="7">
    <source>
        <dbReference type="PROSITE-ProRule" id="PRU00409"/>
    </source>
</evidence>
<dbReference type="InterPro" id="IPR011054">
    <property type="entry name" value="Rudment_hybrid_motif"/>
</dbReference>
<dbReference type="InterPro" id="IPR005481">
    <property type="entry name" value="BC-like_N"/>
</dbReference>
<dbReference type="InterPro" id="IPR000089">
    <property type="entry name" value="Biotin_lipoyl"/>
</dbReference>
<name>A0ABW2LJZ6_9PSEU</name>
<protein>
    <recommendedName>
        <fullName evidence="2">biotin carboxylase</fullName>
        <ecNumber evidence="2">6.3.4.14</ecNumber>
    </recommendedName>
</protein>
<dbReference type="InterPro" id="IPR005482">
    <property type="entry name" value="Biotin_COase_C"/>
</dbReference>
<dbReference type="PROSITE" id="PS50979">
    <property type="entry name" value="BC"/>
    <property type="match status" value="1"/>
</dbReference>
<dbReference type="PROSITE" id="PS50975">
    <property type="entry name" value="ATP_GRASP"/>
    <property type="match status" value="1"/>
</dbReference>
<evidence type="ECO:0000256" key="3">
    <source>
        <dbReference type="ARBA" id="ARBA00022598"/>
    </source>
</evidence>
<dbReference type="SUPFAM" id="SSF51230">
    <property type="entry name" value="Single hybrid motif"/>
    <property type="match status" value="1"/>
</dbReference>